<proteinExistence type="predicted"/>
<evidence type="ECO:0000313" key="1">
    <source>
        <dbReference type="EMBL" id="GKU90471.1"/>
    </source>
</evidence>
<sequence length="55" mass="6304">MNRSVTWPPRRFLHMGWKGAIMIERGKDRFREKGGGIHLLLPASGDTKRGNDVKE</sequence>
<keyword evidence="2" id="KW-1185">Reference proteome</keyword>
<name>A0AAV5HYI9_9ROSI</name>
<evidence type="ECO:0000313" key="2">
    <source>
        <dbReference type="Proteomes" id="UP001054252"/>
    </source>
</evidence>
<organism evidence="1 2">
    <name type="scientific">Rubroshorea leprosula</name>
    <dbReference type="NCBI Taxonomy" id="152421"/>
    <lineage>
        <taxon>Eukaryota</taxon>
        <taxon>Viridiplantae</taxon>
        <taxon>Streptophyta</taxon>
        <taxon>Embryophyta</taxon>
        <taxon>Tracheophyta</taxon>
        <taxon>Spermatophyta</taxon>
        <taxon>Magnoliopsida</taxon>
        <taxon>eudicotyledons</taxon>
        <taxon>Gunneridae</taxon>
        <taxon>Pentapetalae</taxon>
        <taxon>rosids</taxon>
        <taxon>malvids</taxon>
        <taxon>Malvales</taxon>
        <taxon>Dipterocarpaceae</taxon>
        <taxon>Rubroshorea</taxon>
    </lineage>
</organism>
<protein>
    <submittedName>
        <fullName evidence="1">Uncharacterized protein</fullName>
    </submittedName>
</protein>
<dbReference type="AlphaFoldDB" id="A0AAV5HYI9"/>
<dbReference type="Proteomes" id="UP001054252">
    <property type="component" value="Unassembled WGS sequence"/>
</dbReference>
<dbReference type="EMBL" id="BPVZ01000004">
    <property type="protein sequence ID" value="GKU90471.1"/>
    <property type="molecule type" value="Genomic_DNA"/>
</dbReference>
<reference evidence="1 2" key="1">
    <citation type="journal article" date="2021" name="Commun. Biol.">
        <title>The genome of Shorea leprosula (Dipterocarpaceae) highlights the ecological relevance of drought in aseasonal tropical rainforests.</title>
        <authorList>
            <person name="Ng K.K.S."/>
            <person name="Kobayashi M.J."/>
            <person name="Fawcett J.A."/>
            <person name="Hatakeyama M."/>
            <person name="Paape T."/>
            <person name="Ng C.H."/>
            <person name="Ang C.C."/>
            <person name="Tnah L.H."/>
            <person name="Lee C.T."/>
            <person name="Nishiyama T."/>
            <person name="Sese J."/>
            <person name="O'Brien M.J."/>
            <person name="Copetti D."/>
            <person name="Mohd Noor M.I."/>
            <person name="Ong R.C."/>
            <person name="Putra M."/>
            <person name="Sireger I.Z."/>
            <person name="Indrioko S."/>
            <person name="Kosugi Y."/>
            <person name="Izuno A."/>
            <person name="Isagi Y."/>
            <person name="Lee S.L."/>
            <person name="Shimizu K.K."/>
        </authorList>
    </citation>
    <scope>NUCLEOTIDE SEQUENCE [LARGE SCALE GENOMIC DNA]</scope>
    <source>
        <strain evidence="1">214</strain>
    </source>
</reference>
<accession>A0AAV5HYI9</accession>
<comment type="caution">
    <text evidence="1">The sequence shown here is derived from an EMBL/GenBank/DDBJ whole genome shotgun (WGS) entry which is preliminary data.</text>
</comment>
<gene>
    <name evidence="1" type="ORF">SLEP1_g4461</name>
</gene>